<evidence type="ECO:0000313" key="3">
    <source>
        <dbReference type="Proteomes" id="UP000582090"/>
    </source>
</evidence>
<evidence type="ECO:0000256" key="1">
    <source>
        <dbReference type="SAM" id="MobiDB-lite"/>
    </source>
</evidence>
<evidence type="ECO:0000313" key="2">
    <source>
        <dbReference type="EMBL" id="MBB3964733.1"/>
    </source>
</evidence>
<proteinExistence type="predicted"/>
<reference evidence="2 3" key="1">
    <citation type="submission" date="2020-08" db="EMBL/GenBank/DDBJ databases">
        <title>Genomic Encyclopedia of Type Strains, Phase IV (KMG-IV): sequencing the most valuable type-strain genomes for metagenomic binning, comparative biology and taxonomic classification.</title>
        <authorList>
            <person name="Goeker M."/>
        </authorList>
    </citation>
    <scope>NUCLEOTIDE SEQUENCE [LARGE SCALE GENOMIC DNA]</scope>
    <source>
        <strain evidence="2 3">DSM 26575</strain>
    </source>
</reference>
<feature type="compositionally biased region" description="Basic and acidic residues" evidence="1">
    <location>
        <begin position="8"/>
        <end position="23"/>
    </location>
</feature>
<dbReference type="RefSeq" id="WP_183900358.1">
    <property type="nucleotide sequence ID" value="NZ_JACIDW010000006.1"/>
</dbReference>
<name>A0A7W6GAL5_9HYPH</name>
<dbReference type="AlphaFoldDB" id="A0A7W6GAL5"/>
<dbReference type="EMBL" id="JACIDW010000006">
    <property type="protein sequence ID" value="MBB3964733.1"/>
    <property type="molecule type" value="Genomic_DNA"/>
</dbReference>
<sequence>MQNFSHVPETHIPDKRTEAPDRMKRAKPNRMKTAQVMPPHQVDLTLTPGVHHDIHVPAHVTGGDLSREGPITSDGDKVQNKSVNKN</sequence>
<comment type="caution">
    <text evidence="2">The sequence shown here is derived from an EMBL/GenBank/DDBJ whole genome shotgun (WGS) entry which is preliminary data.</text>
</comment>
<protein>
    <submittedName>
        <fullName evidence="2">Uncharacterized protein</fullName>
    </submittedName>
</protein>
<dbReference type="Proteomes" id="UP000582090">
    <property type="component" value="Unassembled WGS sequence"/>
</dbReference>
<gene>
    <name evidence="2" type="ORF">GGQ67_002396</name>
</gene>
<feature type="region of interest" description="Disordered" evidence="1">
    <location>
        <begin position="1"/>
        <end position="39"/>
    </location>
</feature>
<keyword evidence="3" id="KW-1185">Reference proteome</keyword>
<organism evidence="2 3">
    <name type="scientific">Rhizobium metallidurans</name>
    <dbReference type="NCBI Taxonomy" id="1265931"/>
    <lineage>
        <taxon>Bacteria</taxon>
        <taxon>Pseudomonadati</taxon>
        <taxon>Pseudomonadota</taxon>
        <taxon>Alphaproteobacteria</taxon>
        <taxon>Hyphomicrobiales</taxon>
        <taxon>Rhizobiaceae</taxon>
        <taxon>Rhizobium/Agrobacterium group</taxon>
        <taxon>Rhizobium</taxon>
    </lineage>
</organism>
<accession>A0A7W6GAL5</accession>
<feature type="region of interest" description="Disordered" evidence="1">
    <location>
        <begin position="56"/>
        <end position="86"/>
    </location>
</feature>